<dbReference type="EMBL" id="MAVT02004144">
    <property type="protein sequence ID" value="POS68550.1"/>
    <property type="molecule type" value="Genomic_DNA"/>
</dbReference>
<name>A0A2P5HE89_DIAHE</name>
<accession>A0A2P5HE89</accession>
<dbReference type="InParanoid" id="A0A2P5HE89"/>
<evidence type="ECO:0000313" key="2">
    <source>
        <dbReference type="EMBL" id="POS68550.1"/>
    </source>
</evidence>
<evidence type="ECO:0000256" key="1">
    <source>
        <dbReference type="SAM" id="MobiDB-lite"/>
    </source>
</evidence>
<feature type="compositionally biased region" description="Polar residues" evidence="1">
    <location>
        <begin position="37"/>
        <end position="47"/>
    </location>
</feature>
<evidence type="ECO:0000313" key="3">
    <source>
        <dbReference type="Proteomes" id="UP000094444"/>
    </source>
</evidence>
<proteinExistence type="predicted"/>
<keyword evidence="3" id="KW-1185">Reference proteome</keyword>
<organism evidence="2 3">
    <name type="scientific">Diaporthe helianthi</name>
    <dbReference type="NCBI Taxonomy" id="158607"/>
    <lineage>
        <taxon>Eukaryota</taxon>
        <taxon>Fungi</taxon>
        <taxon>Dikarya</taxon>
        <taxon>Ascomycota</taxon>
        <taxon>Pezizomycotina</taxon>
        <taxon>Sordariomycetes</taxon>
        <taxon>Sordariomycetidae</taxon>
        <taxon>Diaporthales</taxon>
        <taxon>Diaporthaceae</taxon>
        <taxon>Diaporthe</taxon>
    </lineage>
</organism>
<feature type="region of interest" description="Disordered" evidence="1">
    <location>
        <begin position="32"/>
        <end position="103"/>
    </location>
</feature>
<feature type="compositionally biased region" description="Polar residues" evidence="1">
    <location>
        <begin position="75"/>
        <end position="91"/>
    </location>
</feature>
<protein>
    <submittedName>
        <fullName evidence="2">Uncharacterized protein</fullName>
    </submittedName>
</protein>
<comment type="caution">
    <text evidence="2">The sequence shown here is derived from an EMBL/GenBank/DDBJ whole genome shotgun (WGS) entry which is preliminary data.</text>
</comment>
<sequence length="103" mass="11212">MFLEYGMTFAGMSSIMSSMAMYKEYVYNVERVGRDSPGSSRPTSSWTEYFETARSSPTPPAAFGNQWHLNGEKSAPSSSPTKTVHQAQIPASTGGPAPKQLQI</sequence>
<dbReference type="AlphaFoldDB" id="A0A2P5HE89"/>
<gene>
    <name evidence="2" type="ORF">DHEL01_v213056</name>
</gene>
<dbReference type="Proteomes" id="UP000094444">
    <property type="component" value="Unassembled WGS sequence"/>
</dbReference>
<reference evidence="2" key="1">
    <citation type="submission" date="2017-09" db="EMBL/GenBank/DDBJ databases">
        <title>Polyketide synthases of a Diaporthe helianthi virulent isolate.</title>
        <authorList>
            <person name="Baroncelli R."/>
        </authorList>
    </citation>
    <scope>NUCLEOTIDE SEQUENCE [LARGE SCALE GENOMIC DNA]</scope>
    <source>
        <strain evidence="2">7/96</strain>
    </source>
</reference>